<keyword evidence="15" id="KW-1185">Reference proteome</keyword>
<evidence type="ECO:0000256" key="11">
    <source>
        <dbReference type="ARBA" id="ARBA00047906"/>
    </source>
</evidence>
<dbReference type="GO" id="GO:0008374">
    <property type="term" value="F:O-acyltransferase activity"/>
    <property type="evidence" value="ECO:0007669"/>
    <property type="project" value="TreeGrafter"/>
</dbReference>
<dbReference type="AlphaFoldDB" id="A0A7J9I2B4"/>
<dbReference type="Proteomes" id="UP000593560">
    <property type="component" value="Unassembled WGS sequence"/>
</dbReference>
<dbReference type="OrthoDB" id="193467at2759"/>
<comment type="subcellular location">
    <subcellularLocation>
        <location evidence="1">Mitochondrion inner membrane</location>
        <topology evidence="1">Peripheral membrane protein</topology>
        <orientation evidence="1">Intermembrane side</orientation>
    </subcellularLocation>
    <subcellularLocation>
        <location evidence="10">Mitochondrion outer membrane</location>
        <topology evidence="10">Peripheral membrane protein</topology>
        <orientation evidence="10">Intermembrane side</orientation>
    </subcellularLocation>
</comment>
<dbReference type="InterPro" id="IPR000872">
    <property type="entry name" value="Tafazzin"/>
</dbReference>
<gene>
    <name evidence="14" type="ORF">Gohar_000950</name>
</gene>
<feature type="domain" description="Phospholipid/glycerol acyltransferase" evidence="13">
    <location>
        <begin position="45"/>
        <end position="172"/>
    </location>
</feature>
<evidence type="ECO:0000256" key="1">
    <source>
        <dbReference type="ARBA" id="ARBA00004137"/>
    </source>
</evidence>
<evidence type="ECO:0000256" key="7">
    <source>
        <dbReference type="ARBA" id="ARBA00023128"/>
    </source>
</evidence>
<evidence type="ECO:0000256" key="2">
    <source>
        <dbReference type="ARBA" id="ARBA00010524"/>
    </source>
</evidence>
<evidence type="ECO:0000313" key="14">
    <source>
        <dbReference type="EMBL" id="MBA0816266.1"/>
    </source>
</evidence>
<keyword evidence="9" id="KW-0012">Acyltransferase</keyword>
<dbReference type="CDD" id="cd07989">
    <property type="entry name" value="LPLAT_AGPAT-like"/>
    <property type="match status" value="1"/>
</dbReference>
<evidence type="ECO:0000259" key="13">
    <source>
        <dbReference type="SMART" id="SM00563"/>
    </source>
</evidence>
<keyword evidence="3" id="KW-0808">Transferase</keyword>
<organism evidence="14 15">
    <name type="scientific">Gossypium harknessii</name>
    <dbReference type="NCBI Taxonomy" id="34285"/>
    <lineage>
        <taxon>Eukaryota</taxon>
        <taxon>Viridiplantae</taxon>
        <taxon>Streptophyta</taxon>
        <taxon>Embryophyta</taxon>
        <taxon>Tracheophyta</taxon>
        <taxon>Spermatophyta</taxon>
        <taxon>Magnoliopsida</taxon>
        <taxon>eudicotyledons</taxon>
        <taxon>Gunneridae</taxon>
        <taxon>Pentapetalae</taxon>
        <taxon>rosids</taxon>
        <taxon>malvids</taxon>
        <taxon>Malvales</taxon>
        <taxon>Malvaceae</taxon>
        <taxon>Malvoideae</taxon>
        <taxon>Gossypium</taxon>
    </lineage>
</organism>
<keyword evidence="7" id="KW-0496">Mitochondrion</keyword>
<name>A0A7J9I2B4_9ROSI</name>
<dbReference type="PANTHER" id="PTHR12497:SF0">
    <property type="entry name" value="TAFAZZIN"/>
    <property type="match status" value="1"/>
</dbReference>
<keyword evidence="5" id="KW-0999">Mitochondrion inner membrane</keyword>
<comment type="caution">
    <text evidence="14">The sequence shown here is derived from an EMBL/GenBank/DDBJ whole genome shotgun (WGS) entry which is preliminary data.</text>
</comment>
<dbReference type="Pfam" id="PF01553">
    <property type="entry name" value="Acyltransferase"/>
    <property type="match status" value="1"/>
</dbReference>
<evidence type="ECO:0000256" key="10">
    <source>
        <dbReference type="ARBA" id="ARBA00024323"/>
    </source>
</evidence>
<keyword evidence="6" id="KW-0443">Lipid metabolism</keyword>
<keyword evidence="8" id="KW-0472">Membrane</keyword>
<dbReference type="PRINTS" id="PR00979">
    <property type="entry name" value="TAFAZZIN"/>
</dbReference>
<dbReference type="GO" id="GO:0005743">
    <property type="term" value="C:mitochondrial inner membrane"/>
    <property type="evidence" value="ECO:0007669"/>
    <property type="project" value="UniProtKB-SubCell"/>
</dbReference>
<dbReference type="GO" id="GO:0005741">
    <property type="term" value="C:mitochondrial outer membrane"/>
    <property type="evidence" value="ECO:0007669"/>
    <property type="project" value="UniProtKB-SubCell"/>
</dbReference>
<evidence type="ECO:0000256" key="8">
    <source>
        <dbReference type="ARBA" id="ARBA00023136"/>
    </source>
</evidence>
<dbReference type="InterPro" id="IPR002123">
    <property type="entry name" value="Plipid/glycerol_acylTrfase"/>
</dbReference>
<keyword evidence="4" id="KW-1000">Mitochondrion outer membrane</keyword>
<evidence type="ECO:0000313" key="15">
    <source>
        <dbReference type="Proteomes" id="UP000593560"/>
    </source>
</evidence>
<comment type="similarity">
    <text evidence="2 12">Belongs to the taffazin family.</text>
</comment>
<evidence type="ECO:0000256" key="3">
    <source>
        <dbReference type="ARBA" id="ARBA00022679"/>
    </source>
</evidence>
<evidence type="ECO:0000256" key="4">
    <source>
        <dbReference type="ARBA" id="ARBA00022787"/>
    </source>
</evidence>
<evidence type="ECO:0000256" key="12">
    <source>
        <dbReference type="RuleBase" id="RU365062"/>
    </source>
</evidence>
<accession>A0A7J9I2B4</accession>
<dbReference type="EMBL" id="JABFAD010000013">
    <property type="protein sequence ID" value="MBA0816266.1"/>
    <property type="molecule type" value="Genomic_DNA"/>
</dbReference>
<protein>
    <recommendedName>
        <fullName evidence="12">Tafazzin family protein</fullName>
    </recommendedName>
</protein>
<sequence>MLQAVAVPLIGNVCHVFMNGLNRVQVYGLEKLHDALLNRPKNKPLITVSNHVASVDDPFVIASLLPPRVLLDAQNLRWTLCASDRCFSNPVTSAFFRSVKVLPVSRGDGIYQMGMDMAISKLNTGGWVHIFPEGSRSRDGGKTVRSSKRGVGRLVLDADSTPIVLPFVHTGMQDVMPIGANFPRIGKTVTVLIGDPIIFDDLLNSEEATEASRGKLYDAVASRIGHQLQNLKVKVDKLALEQSIRLENHNKDGAERAANILHQVDLDPFGLGSHEYIRYESLVEETRTKLNDMSPEEATADVYTRMGYSCEGGIGSRIRSYMDPTELMGFAARGLLMNCRSKEKYSDTSDIRPLKTWKQYLEANMLKQWNTC</sequence>
<evidence type="ECO:0000256" key="6">
    <source>
        <dbReference type="ARBA" id="ARBA00023098"/>
    </source>
</evidence>
<dbReference type="SMART" id="SM00563">
    <property type="entry name" value="PlsC"/>
    <property type="match status" value="1"/>
</dbReference>
<dbReference type="PANTHER" id="PTHR12497">
    <property type="entry name" value="TAZ PROTEIN TAFAZZIN"/>
    <property type="match status" value="1"/>
</dbReference>
<reference evidence="14 15" key="1">
    <citation type="journal article" date="2019" name="Genome Biol. Evol.">
        <title>Insights into the evolution of the New World diploid cottons (Gossypium, subgenus Houzingenia) based on genome sequencing.</title>
        <authorList>
            <person name="Grover C.E."/>
            <person name="Arick M.A. 2nd"/>
            <person name="Thrash A."/>
            <person name="Conover J.L."/>
            <person name="Sanders W.S."/>
            <person name="Peterson D.G."/>
            <person name="Frelichowski J.E."/>
            <person name="Scheffler J.A."/>
            <person name="Scheffler B.E."/>
            <person name="Wendel J.F."/>
        </authorList>
    </citation>
    <scope>NUCLEOTIDE SEQUENCE [LARGE SCALE GENOMIC DNA]</scope>
    <source>
        <strain evidence="14">0</strain>
        <tissue evidence="14">Leaf</tissue>
    </source>
</reference>
<evidence type="ECO:0000256" key="5">
    <source>
        <dbReference type="ARBA" id="ARBA00022792"/>
    </source>
</evidence>
<comment type="catalytic activity">
    <reaction evidence="11">
        <text>1'-[1,2-diacyl-sn-glycero-3-phospho],3'-[1-acyl-sn-glycero-3-phospho]-glycerol + a 1,2-diacyl-sn-glycero-3-phosphocholine = a cardiolipin + a 1-acyl-sn-glycero-3-phosphocholine</text>
        <dbReference type="Rhea" id="RHEA:33731"/>
        <dbReference type="ChEBI" id="CHEBI:57643"/>
        <dbReference type="ChEBI" id="CHEBI:58168"/>
        <dbReference type="ChEBI" id="CHEBI:62237"/>
        <dbReference type="ChEBI" id="CHEBI:64743"/>
    </reaction>
    <physiologicalReaction direction="left-to-right" evidence="11">
        <dbReference type="Rhea" id="RHEA:33732"/>
    </physiologicalReaction>
    <physiologicalReaction direction="right-to-left" evidence="11">
        <dbReference type="Rhea" id="RHEA:33733"/>
    </physiologicalReaction>
</comment>
<dbReference type="GO" id="GO:0006644">
    <property type="term" value="P:phospholipid metabolic process"/>
    <property type="evidence" value="ECO:0007669"/>
    <property type="project" value="InterPro"/>
</dbReference>
<dbReference type="SUPFAM" id="SSF69593">
    <property type="entry name" value="Glycerol-3-phosphate (1)-acyltransferase"/>
    <property type="match status" value="1"/>
</dbReference>
<proteinExistence type="inferred from homology"/>
<evidence type="ECO:0000256" key="9">
    <source>
        <dbReference type="ARBA" id="ARBA00023315"/>
    </source>
</evidence>